<protein>
    <submittedName>
        <fullName evidence="2">Fic family protein</fullName>
    </submittedName>
</protein>
<reference evidence="2" key="1">
    <citation type="submission" date="2022-02" db="EMBL/GenBank/DDBJ databases">
        <authorList>
            <person name="Lee M."/>
            <person name="Kim S.-J."/>
            <person name="Jung M.-Y."/>
        </authorList>
    </citation>
    <scope>NUCLEOTIDE SEQUENCE</scope>
    <source>
        <strain evidence="2">JHP9</strain>
    </source>
</reference>
<keyword evidence="3" id="KW-1185">Reference proteome</keyword>
<dbReference type="Proteomes" id="UP001203761">
    <property type="component" value="Unassembled WGS sequence"/>
</dbReference>
<evidence type="ECO:0000313" key="2">
    <source>
        <dbReference type="EMBL" id="MCL6422877.1"/>
    </source>
</evidence>
<accession>A0ABT0QYY5</accession>
<comment type="caution">
    <text evidence="2">The sequence shown here is derived from an EMBL/GenBank/DDBJ whole genome shotgun (WGS) entry which is preliminary data.</text>
</comment>
<evidence type="ECO:0000313" key="3">
    <source>
        <dbReference type="Proteomes" id="UP001203761"/>
    </source>
</evidence>
<feature type="domain" description="Fido" evidence="1">
    <location>
        <begin position="141"/>
        <end position="290"/>
    </location>
</feature>
<dbReference type="EMBL" id="JAKNCJ010000002">
    <property type="protein sequence ID" value="MCL6422877.1"/>
    <property type="molecule type" value="Genomic_DNA"/>
</dbReference>
<sequence>MTLAGSWQRGVQEPNLRGVTASERRGGTFSYFLPARIAGQDPGGLLDRDLREEALEISAQITASTAAVDEATRRGIFPLLLRSESIASSRIERIAASPRDVAYAQLGPGDAHLRNHDAGMVARNVEATRLAIAQLSGKAAWSLADIEDVHRALDVVGVRAGLREVDVWIGGRDRLRAQYVAPPADVLPDLITDLLAYINTSGEHPFLLAAICHLQFGAIHPFEDGNGRVGRALIHAVLERGGVVRSGLLPISTVIRRREREYVAALSAFRTDDASEATAALEGWVRFFISAAQDATDEILRVQSEVGELDRVLEAKASGLRADSSARRILPLLREQPVITASFIADSLDVSAVAAHSAVKTLVERGILTPGTGRYRRSAVFQAPDVLGVLDGS</sequence>
<dbReference type="InterPro" id="IPR036390">
    <property type="entry name" value="WH_DNA-bd_sf"/>
</dbReference>
<dbReference type="PANTHER" id="PTHR13504:SF38">
    <property type="entry name" value="FIDO DOMAIN-CONTAINING PROTEIN"/>
    <property type="match status" value="1"/>
</dbReference>
<dbReference type="SUPFAM" id="SSF140931">
    <property type="entry name" value="Fic-like"/>
    <property type="match status" value="1"/>
</dbReference>
<proteinExistence type="predicted"/>
<dbReference type="InterPro" id="IPR003812">
    <property type="entry name" value="Fido"/>
</dbReference>
<dbReference type="Gene3D" id="1.10.3290.10">
    <property type="entry name" value="Fido-like domain"/>
    <property type="match status" value="1"/>
</dbReference>
<dbReference type="Pfam" id="PF02661">
    <property type="entry name" value="Fic"/>
    <property type="match status" value="1"/>
</dbReference>
<organism evidence="2 3">
    <name type="scientific">Brachybacterium equifaecis</name>
    <dbReference type="NCBI Taxonomy" id="2910770"/>
    <lineage>
        <taxon>Bacteria</taxon>
        <taxon>Bacillati</taxon>
        <taxon>Actinomycetota</taxon>
        <taxon>Actinomycetes</taxon>
        <taxon>Micrococcales</taxon>
        <taxon>Dermabacteraceae</taxon>
        <taxon>Brachybacterium</taxon>
    </lineage>
</organism>
<evidence type="ECO:0000259" key="1">
    <source>
        <dbReference type="PROSITE" id="PS51459"/>
    </source>
</evidence>
<dbReference type="InterPro" id="IPR036597">
    <property type="entry name" value="Fido-like_dom_sf"/>
</dbReference>
<name>A0ABT0QYY5_9MICO</name>
<dbReference type="PROSITE" id="PS51459">
    <property type="entry name" value="FIDO"/>
    <property type="match status" value="1"/>
</dbReference>
<dbReference type="RefSeq" id="WP_249736989.1">
    <property type="nucleotide sequence ID" value="NZ_JAKNCJ010000002.1"/>
</dbReference>
<dbReference type="SUPFAM" id="SSF46785">
    <property type="entry name" value="Winged helix' DNA-binding domain"/>
    <property type="match status" value="1"/>
</dbReference>
<dbReference type="PANTHER" id="PTHR13504">
    <property type="entry name" value="FIDO DOMAIN-CONTAINING PROTEIN DDB_G0283145"/>
    <property type="match status" value="1"/>
</dbReference>
<dbReference type="InterPro" id="IPR040198">
    <property type="entry name" value="Fido_containing"/>
</dbReference>
<gene>
    <name evidence="2" type="ORF">Bequi_05660</name>
</gene>